<evidence type="ECO:0000313" key="3">
    <source>
        <dbReference type="Proteomes" id="UP000827092"/>
    </source>
</evidence>
<evidence type="ECO:0000313" key="2">
    <source>
        <dbReference type="EMBL" id="KAG8175648.1"/>
    </source>
</evidence>
<feature type="chain" id="PRO_5043327876" description="Secreted protein" evidence="1">
    <location>
        <begin position="18"/>
        <end position="123"/>
    </location>
</feature>
<accession>A0AAV6TVE8</accession>
<dbReference type="EMBL" id="JAFNEN010000974">
    <property type="protein sequence ID" value="KAG8175648.1"/>
    <property type="molecule type" value="Genomic_DNA"/>
</dbReference>
<keyword evidence="3" id="KW-1185">Reference proteome</keyword>
<dbReference type="Proteomes" id="UP000827092">
    <property type="component" value="Unassembled WGS sequence"/>
</dbReference>
<sequence length="123" mass="13530">MRWVVLVLSFCLLTSDAAPLVVLYLPIGGGGNRLGGGVIRLVGGVSRLVRGVRTVRVVFRVGSFLTRFALARRLLGRLTRRVSLLAPIFMMHRELRTPSPGETSSVRGNRWDAILTISLCEDN</sequence>
<gene>
    <name evidence="2" type="ORF">JTE90_006846</name>
</gene>
<reference evidence="2 3" key="1">
    <citation type="journal article" date="2022" name="Nat. Ecol. Evol.">
        <title>A masculinizing supergene underlies an exaggerated male reproductive morph in a spider.</title>
        <authorList>
            <person name="Hendrickx F."/>
            <person name="De Corte Z."/>
            <person name="Sonet G."/>
            <person name="Van Belleghem S.M."/>
            <person name="Kostlbacher S."/>
            <person name="Vangestel C."/>
        </authorList>
    </citation>
    <scope>NUCLEOTIDE SEQUENCE [LARGE SCALE GENOMIC DNA]</scope>
    <source>
        <strain evidence="2">W744_W776</strain>
    </source>
</reference>
<feature type="signal peptide" evidence="1">
    <location>
        <begin position="1"/>
        <end position="17"/>
    </location>
</feature>
<evidence type="ECO:0000256" key="1">
    <source>
        <dbReference type="SAM" id="SignalP"/>
    </source>
</evidence>
<protein>
    <recommendedName>
        <fullName evidence="4">Secreted protein</fullName>
    </recommendedName>
</protein>
<comment type="caution">
    <text evidence="2">The sequence shown here is derived from an EMBL/GenBank/DDBJ whole genome shotgun (WGS) entry which is preliminary data.</text>
</comment>
<evidence type="ECO:0008006" key="4">
    <source>
        <dbReference type="Google" id="ProtNLM"/>
    </source>
</evidence>
<proteinExistence type="predicted"/>
<name>A0AAV6TVE8_9ARAC</name>
<organism evidence="2 3">
    <name type="scientific">Oedothorax gibbosus</name>
    <dbReference type="NCBI Taxonomy" id="931172"/>
    <lineage>
        <taxon>Eukaryota</taxon>
        <taxon>Metazoa</taxon>
        <taxon>Ecdysozoa</taxon>
        <taxon>Arthropoda</taxon>
        <taxon>Chelicerata</taxon>
        <taxon>Arachnida</taxon>
        <taxon>Araneae</taxon>
        <taxon>Araneomorphae</taxon>
        <taxon>Entelegynae</taxon>
        <taxon>Araneoidea</taxon>
        <taxon>Linyphiidae</taxon>
        <taxon>Erigoninae</taxon>
        <taxon>Oedothorax</taxon>
    </lineage>
</organism>
<dbReference type="AlphaFoldDB" id="A0AAV6TVE8"/>
<keyword evidence="1" id="KW-0732">Signal</keyword>